<evidence type="ECO:0000256" key="2">
    <source>
        <dbReference type="ARBA" id="ARBA00006228"/>
    </source>
</evidence>
<dbReference type="STRING" id="455.Ljam_0019"/>
<dbReference type="AlphaFoldDB" id="A0A0W0UZX8"/>
<evidence type="ECO:0000256" key="1">
    <source>
        <dbReference type="ARBA" id="ARBA00004651"/>
    </source>
</evidence>
<keyword evidence="6" id="KW-0472">Membrane</keyword>
<dbReference type="PATRIC" id="fig|455.5.peg.21"/>
<dbReference type="Proteomes" id="UP000054715">
    <property type="component" value="Unassembled WGS sequence"/>
</dbReference>
<dbReference type="Proteomes" id="UP000093336">
    <property type="component" value="Unassembled WGS sequence"/>
</dbReference>
<evidence type="ECO:0000256" key="3">
    <source>
        <dbReference type="ARBA" id="ARBA00022475"/>
    </source>
</evidence>
<organism evidence="7 9">
    <name type="scientific">Legionella jamestowniensis</name>
    <dbReference type="NCBI Taxonomy" id="455"/>
    <lineage>
        <taxon>Bacteria</taxon>
        <taxon>Pseudomonadati</taxon>
        <taxon>Pseudomonadota</taxon>
        <taxon>Gammaproteobacteria</taxon>
        <taxon>Legionellales</taxon>
        <taxon>Legionellaceae</taxon>
        <taxon>Legionella</taxon>
    </lineage>
</organism>
<evidence type="ECO:0000256" key="6">
    <source>
        <dbReference type="ARBA" id="ARBA00023136"/>
    </source>
</evidence>
<dbReference type="OrthoDB" id="9807187at2"/>
<comment type="similarity">
    <text evidence="2">Belongs to the CPA3 antiporters (TC 2.A.63) subunit E family.</text>
</comment>
<comment type="subcellular location">
    <subcellularLocation>
        <location evidence="1">Cell membrane</location>
        <topology evidence="1">Multi-pass membrane protein</topology>
    </subcellularLocation>
</comment>
<dbReference type="PANTHER" id="PTHR34584:SF1">
    <property type="entry name" value="NA(+)_H(+) ANTIPORTER SUBUNIT E1"/>
    <property type="match status" value="1"/>
</dbReference>
<dbReference type="InterPro" id="IPR002758">
    <property type="entry name" value="Cation_antiport_E"/>
</dbReference>
<keyword evidence="4" id="KW-0812">Transmembrane</keyword>
<reference evidence="8 10" key="2">
    <citation type="submission" date="2016-05" db="EMBL/GenBank/DDBJ databases">
        <authorList>
            <person name="Prochazka B."/>
            <person name="Indra A."/>
            <person name="Hasenberger P."/>
            <person name="Blaschitz M."/>
            <person name="Wagner L."/>
            <person name="Wewalka G."/>
            <person name="Sorschag S."/>
            <person name="Schmid D."/>
            <person name="Ruppitsch W."/>
        </authorList>
    </citation>
    <scope>NUCLEOTIDE SEQUENCE [LARGE SCALE GENOMIC DNA]</scope>
    <source>
        <strain evidence="8 10">974010_12</strain>
    </source>
</reference>
<dbReference type="GO" id="GO:0008324">
    <property type="term" value="F:monoatomic cation transmembrane transporter activity"/>
    <property type="evidence" value="ECO:0007669"/>
    <property type="project" value="InterPro"/>
</dbReference>
<dbReference type="Pfam" id="PF01899">
    <property type="entry name" value="MNHE"/>
    <property type="match status" value="1"/>
</dbReference>
<reference evidence="7 9" key="1">
    <citation type="submission" date="2015-11" db="EMBL/GenBank/DDBJ databases">
        <title>Genomic analysis of 38 Legionella species identifies large and diverse effector repertoires.</title>
        <authorList>
            <person name="Burstein D."/>
            <person name="Amaro F."/>
            <person name="Zusman T."/>
            <person name="Lifshitz Z."/>
            <person name="Cohen O."/>
            <person name="Gilbert J.A."/>
            <person name="Pupko T."/>
            <person name="Shuman H.A."/>
            <person name="Segal G."/>
        </authorList>
    </citation>
    <scope>NUCLEOTIDE SEQUENCE [LARGE SCALE GENOMIC DNA]</scope>
    <source>
        <strain evidence="7 9">JA-26-G1-E2</strain>
    </source>
</reference>
<dbReference type="RefSeq" id="WP_058448107.1">
    <property type="nucleotide sequence ID" value="NZ_CAAAJF010000003.1"/>
</dbReference>
<protein>
    <submittedName>
        <fullName evidence="7">Na(+)/H(+) antiporter subunit E</fullName>
    </submittedName>
    <submittedName>
        <fullName evidence="8">Sodium:proton antiporter</fullName>
    </submittedName>
</protein>
<comment type="caution">
    <text evidence="7">The sequence shown here is derived from an EMBL/GenBank/DDBJ whole genome shotgun (WGS) entry which is preliminary data.</text>
</comment>
<name>A0A0W0UZX8_9GAMM</name>
<keyword evidence="3" id="KW-1003">Cell membrane</keyword>
<gene>
    <name evidence="7" type="primary">mrpE</name>
    <name evidence="8" type="ORF">A8135_11950</name>
    <name evidence="7" type="ORF">Ljam_0019</name>
</gene>
<evidence type="ECO:0000313" key="10">
    <source>
        <dbReference type="Proteomes" id="UP000093336"/>
    </source>
</evidence>
<evidence type="ECO:0000313" key="8">
    <source>
        <dbReference type="EMBL" id="OCH98265.1"/>
    </source>
</evidence>
<accession>A0A0W0UZX8</accession>
<dbReference type="EMBL" id="LNYG01000001">
    <property type="protein sequence ID" value="KTD13229.1"/>
    <property type="molecule type" value="Genomic_DNA"/>
</dbReference>
<evidence type="ECO:0000256" key="5">
    <source>
        <dbReference type="ARBA" id="ARBA00022989"/>
    </source>
</evidence>
<evidence type="ECO:0000313" key="7">
    <source>
        <dbReference type="EMBL" id="KTD13229.1"/>
    </source>
</evidence>
<evidence type="ECO:0000313" key="9">
    <source>
        <dbReference type="Proteomes" id="UP000054715"/>
    </source>
</evidence>
<evidence type="ECO:0000256" key="4">
    <source>
        <dbReference type="ARBA" id="ARBA00022692"/>
    </source>
</evidence>
<keyword evidence="10" id="KW-1185">Reference proteome</keyword>
<dbReference type="PANTHER" id="PTHR34584">
    <property type="entry name" value="NA(+)/H(+) ANTIPORTER SUBUNIT E1"/>
    <property type="match status" value="1"/>
</dbReference>
<proteinExistence type="inferred from homology"/>
<keyword evidence="5" id="KW-1133">Transmembrane helix</keyword>
<sequence length="112" mass="12914">MKILLMKLFLIIRFLLVFIREILLANLRVAYDVITPHSHSRPGVIAIPLSCRNNIEITLFSIIVSLTPGTLALDISPDKRHLYIHAMFIKDKKKLISRIKNNFEKPLLRILA</sequence>
<dbReference type="GO" id="GO:0005886">
    <property type="term" value="C:plasma membrane"/>
    <property type="evidence" value="ECO:0007669"/>
    <property type="project" value="UniProtKB-SubCell"/>
</dbReference>
<dbReference type="EMBL" id="LYOZ01000016">
    <property type="protein sequence ID" value="OCH98265.1"/>
    <property type="molecule type" value="Genomic_DNA"/>
</dbReference>